<keyword evidence="1" id="KW-1133">Transmembrane helix</keyword>
<dbReference type="STRING" id="93064.BRX40_18055"/>
<accession>A0A1L6JDS1</accession>
<gene>
    <name evidence="2" type="ORF">BRX40_18055</name>
    <name evidence="3" type="ORF">CA257_10060</name>
</gene>
<keyword evidence="1" id="KW-0812">Transmembrane</keyword>
<dbReference type="AlphaFoldDB" id="A0A1L6JDS1"/>
<evidence type="ECO:0000313" key="4">
    <source>
        <dbReference type="Proteomes" id="UP000185161"/>
    </source>
</evidence>
<dbReference type="KEGG" id="skr:BRX40_18055"/>
<feature type="transmembrane region" description="Helical" evidence="1">
    <location>
        <begin position="53"/>
        <end position="73"/>
    </location>
</feature>
<evidence type="ECO:0000313" key="2">
    <source>
        <dbReference type="EMBL" id="APR54064.1"/>
    </source>
</evidence>
<dbReference type="EMBL" id="CP018820">
    <property type="protein sequence ID" value="APR54064.1"/>
    <property type="molecule type" value="Genomic_DNA"/>
</dbReference>
<evidence type="ECO:0000313" key="5">
    <source>
        <dbReference type="Proteomes" id="UP000286681"/>
    </source>
</evidence>
<feature type="transmembrane region" description="Helical" evidence="1">
    <location>
        <begin position="12"/>
        <end position="33"/>
    </location>
</feature>
<proteinExistence type="predicted"/>
<dbReference type="Proteomes" id="UP000185161">
    <property type="component" value="Chromosome"/>
</dbReference>
<evidence type="ECO:0000256" key="1">
    <source>
        <dbReference type="SAM" id="Phobius"/>
    </source>
</evidence>
<protein>
    <submittedName>
        <fullName evidence="2">Uncharacterized protein</fullName>
    </submittedName>
</protein>
<dbReference type="Proteomes" id="UP000286681">
    <property type="component" value="Unassembled WGS sequence"/>
</dbReference>
<name>A0A1L6JDS1_9SPHN</name>
<reference evidence="2" key="1">
    <citation type="submission" date="2016-12" db="EMBL/GenBank/DDBJ databases">
        <title>Whole genome sequencing of Sphingomonas koreensis.</title>
        <authorList>
            <person name="Conlan S."/>
            <person name="Thomas P.J."/>
            <person name="Mullikin J."/>
            <person name="Palmore T.N."/>
            <person name="Frank K.M."/>
            <person name="Segre J.A."/>
        </authorList>
    </citation>
    <scope>NUCLEOTIDE SEQUENCE</scope>
    <source>
        <strain evidence="2">ABOJV</strain>
    </source>
</reference>
<sequence>MLSHDLREHGMSAKTFLGIVPVFWFGGLAIYLYRVNGALGGVASQQLMPTVMGLAAISLLLSLPILFKLLGLATKPKGKKASGSNDSAPGDFDADAAISRYLEKKAAGEANFTVPDSAAPRPTFGRKV</sequence>
<keyword evidence="4" id="KW-1185">Reference proteome</keyword>
<organism evidence="2 4">
    <name type="scientific">Sphingomonas koreensis</name>
    <dbReference type="NCBI Taxonomy" id="93064"/>
    <lineage>
        <taxon>Bacteria</taxon>
        <taxon>Pseudomonadati</taxon>
        <taxon>Pseudomonadota</taxon>
        <taxon>Alphaproteobacteria</taxon>
        <taxon>Sphingomonadales</taxon>
        <taxon>Sphingomonadaceae</taxon>
        <taxon>Sphingomonas</taxon>
    </lineage>
</organism>
<dbReference type="EMBL" id="QQWO01000007">
    <property type="protein sequence ID" value="RSV03548.1"/>
    <property type="molecule type" value="Genomic_DNA"/>
</dbReference>
<evidence type="ECO:0000313" key="3">
    <source>
        <dbReference type="EMBL" id="RSV03548.1"/>
    </source>
</evidence>
<reference evidence="3 5" key="3">
    <citation type="submission" date="2018-07" db="EMBL/GenBank/DDBJ databases">
        <title>Genomic and Epidemiologic Investigation of an Indolent Hospital Outbreak.</title>
        <authorList>
            <person name="Johnson R.C."/>
            <person name="Deming C."/>
            <person name="Conlan S."/>
            <person name="Zellmer C.J."/>
            <person name="Michelin A.V."/>
            <person name="Lee-Lin S."/>
            <person name="Thomas P.J."/>
            <person name="Park M."/>
            <person name="Weingarten R.A."/>
            <person name="Less J."/>
            <person name="Dekker J.P."/>
            <person name="Frank K.M."/>
            <person name="Musser K.A."/>
            <person name="Mcquiston J.R."/>
            <person name="Henderson D.K."/>
            <person name="Lau A.F."/>
            <person name="Palmore T.N."/>
            <person name="Segre J.A."/>
        </authorList>
    </citation>
    <scope>NUCLEOTIDE SEQUENCE [LARGE SCALE GENOMIC DNA]</scope>
    <source>
        <strain evidence="3 5">SK-NIH.Env10_0317</strain>
    </source>
</reference>
<reference evidence="4" key="2">
    <citation type="submission" date="2016-12" db="EMBL/GenBank/DDBJ databases">
        <title>Whole genome sequencing of Sphingomonas sp. ABOJV.</title>
        <authorList>
            <person name="Conlan S."/>
            <person name="Thomas P.J."/>
            <person name="Mullikin J."/>
            <person name="Palmore T.N."/>
            <person name="Frank K.M."/>
            <person name="Segre J.A."/>
        </authorList>
    </citation>
    <scope>NUCLEOTIDE SEQUENCE [LARGE SCALE GENOMIC DNA]</scope>
    <source>
        <strain evidence="4">ABOJV</strain>
    </source>
</reference>
<keyword evidence="1" id="KW-0472">Membrane</keyword>